<accession>A0A0E0F0B7</accession>
<reference evidence="1" key="2">
    <citation type="submission" date="2018-05" db="EMBL/GenBank/DDBJ databases">
        <title>OmerRS3 (Oryza meridionalis Reference Sequence Version 3).</title>
        <authorList>
            <person name="Zhang J."/>
            <person name="Kudrna D."/>
            <person name="Lee S."/>
            <person name="Talag J."/>
            <person name="Welchert J."/>
            <person name="Wing R.A."/>
        </authorList>
    </citation>
    <scope>NUCLEOTIDE SEQUENCE [LARGE SCALE GENOMIC DNA]</scope>
    <source>
        <strain evidence="1">cv. OR44</strain>
    </source>
</reference>
<name>A0A0E0F0B7_9ORYZ</name>
<proteinExistence type="predicted"/>
<keyword evidence="2" id="KW-1185">Reference proteome</keyword>
<protein>
    <submittedName>
        <fullName evidence="1">Uncharacterized protein</fullName>
    </submittedName>
</protein>
<sequence>MANSSILQRFFEDFIWIDKVVPKEGEAEAQSYTHFPEVIVKIEEKTGQDGKRTGHIVIFHFKTLI</sequence>
<evidence type="ECO:0000313" key="1">
    <source>
        <dbReference type="EnsemblPlants" id="OMERI10G13330.3"/>
    </source>
</evidence>
<dbReference type="Gramene" id="OMERI10G13330.3">
    <property type="protein sequence ID" value="OMERI10G13330.3"/>
    <property type="gene ID" value="OMERI10G13330"/>
</dbReference>
<dbReference type="AlphaFoldDB" id="A0A0E0F0B7"/>
<reference evidence="1" key="1">
    <citation type="submission" date="2015-04" db="UniProtKB">
        <authorList>
            <consortium name="EnsemblPlants"/>
        </authorList>
    </citation>
    <scope>IDENTIFICATION</scope>
</reference>
<evidence type="ECO:0000313" key="2">
    <source>
        <dbReference type="Proteomes" id="UP000008021"/>
    </source>
</evidence>
<dbReference type="EnsemblPlants" id="OMERI10G13330.3">
    <property type="protein sequence ID" value="OMERI10G13330.3"/>
    <property type="gene ID" value="OMERI10G13330"/>
</dbReference>
<dbReference type="Proteomes" id="UP000008021">
    <property type="component" value="Chromosome 10"/>
</dbReference>
<dbReference type="HOGENOM" id="CLU_2853538_0_0_1"/>
<organism evidence="1">
    <name type="scientific">Oryza meridionalis</name>
    <dbReference type="NCBI Taxonomy" id="40149"/>
    <lineage>
        <taxon>Eukaryota</taxon>
        <taxon>Viridiplantae</taxon>
        <taxon>Streptophyta</taxon>
        <taxon>Embryophyta</taxon>
        <taxon>Tracheophyta</taxon>
        <taxon>Spermatophyta</taxon>
        <taxon>Magnoliopsida</taxon>
        <taxon>Liliopsida</taxon>
        <taxon>Poales</taxon>
        <taxon>Poaceae</taxon>
        <taxon>BOP clade</taxon>
        <taxon>Oryzoideae</taxon>
        <taxon>Oryzeae</taxon>
        <taxon>Oryzinae</taxon>
        <taxon>Oryza</taxon>
    </lineage>
</organism>